<dbReference type="InterPro" id="IPR001352">
    <property type="entry name" value="RNase_HII/HIII"/>
</dbReference>
<dbReference type="FunFam" id="3.30.420.10:FF:000016">
    <property type="entry name" value="Ribonuclease"/>
    <property type="match status" value="1"/>
</dbReference>
<dbReference type="OMA" id="RYSWQTA"/>
<comment type="catalytic activity">
    <reaction evidence="1 8 9">
        <text>Endonucleolytic cleavage to 5'-phosphomonoester.</text>
        <dbReference type="EC" id="3.1.26.4"/>
    </reaction>
</comment>
<dbReference type="CDD" id="cd07181">
    <property type="entry name" value="RNase_HII_eukaryota_like"/>
    <property type="match status" value="1"/>
</dbReference>
<comment type="cofactor">
    <cofactor evidence="2">
        <name>Mg(2+)</name>
        <dbReference type="ChEBI" id="CHEBI:18420"/>
    </cofactor>
</comment>
<feature type="binding site" evidence="8">
    <location>
        <position position="42"/>
    </location>
    <ligand>
        <name>a divalent metal cation</name>
        <dbReference type="ChEBI" id="CHEBI:60240"/>
    </ligand>
</feature>
<accession>I6NDK3</accession>
<dbReference type="eggNOG" id="KOG2299">
    <property type="taxonomic scope" value="Eukaryota"/>
</dbReference>
<keyword evidence="5 8" id="KW-0479">Metal-binding</keyword>
<dbReference type="FunCoup" id="I6NDK3">
    <property type="interactions" value="426"/>
</dbReference>
<dbReference type="GO" id="GO:0043137">
    <property type="term" value="P:DNA replication, removal of RNA primer"/>
    <property type="evidence" value="ECO:0007669"/>
    <property type="project" value="EnsemblFungi"/>
</dbReference>
<dbReference type="Gene3D" id="1.10.10.460">
    <property type="entry name" value="Ribonuclease hii. Domain 2"/>
    <property type="match status" value="1"/>
</dbReference>
<dbReference type="EC" id="3.1.26.4" evidence="9"/>
<evidence type="ECO:0000256" key="8">
    <source>
        <dbReference type="PROSITE-ProRule" id="PRU01319"/>
    </source>
</evidence>
<evidence type="ECO:0000256" key="4">
    <source>
        <dbReference type="ARBA" id="ARBA00022722"/>
    </source>
</evidence>
<evidence type="ECO:0000256" key="2">
    <source>
        <dbReference type="ARBA" id="ARBA00001946"/>
    </source>
</evidence>
<dbReference type="Pfam" id="PF01351">
    <property type="entry name" value="RNase_HII"/>
    <property type="match status" value="1"/>
</dbReference>
<sequence>MATIPTVPEDVHSLESQSYYSPIPEALKNVAQGDHIILGVDEAGRGPVLGPMVYGVAYCTKSYQDSVVKSYGFDDSKKLTDPIRRRLFEKIYNGDIDGIGYATTSITPFDISTGMLRYPPEQNYNLNEQAHDVTIGLIQKVLDAGVNISHIYVDTVGPPITYQDKLEKRFPVCKFTVAKKADSLYPVVSVASVIAKVTRDVWLEQLRTIPDEILGSGYPGDPKTVKWLNENIRPLFGWNPEIVRFSWQTCQNILETNPHAINIEWEEESLKKRTYKLKPASIDPQKNSPSQPDVGNIISMDAWFGH</sequence>
<dbReference type="InterPro" id="IPR023160">
    <property type="entry name" value="RNase_HII_hlx-loop-hlx_cap_dom"/>
</dbReference>
<keyword evidence="7 8" id="KW-0378">Hydrolase</keyword>
<dbReference type="NCBIfam" id="TIGR00729">
    <property type="entry name" value="ribonuclease HII"/>
    <property type="match status" value="1"/>
</dbReference>
<feature type="binding site" evidence="8">
    <location>
        <position position="41"/>
    </location>
    <ligand>
        <name>a divalent metal cation</name>
        <dbReference type="ChEBI" id="CHEBI:60240"/>
    </ligand>
</feature>
<dbReference type="PANTHER" id="PTHR10954">
    <property type="entry name" value="RIBONUCLEASE H2 SUBUNIT A"/>
    <property type="match status" value="1"/>
</dbReference>
<dbReference type="OrthoDB" id="7462577at2759"/>
<evidence type="ECO:0000256" key="7">
    <source>
        <dbReference type="ARBA" id="ARBA00022801"/>
    </source>
</evidence>
<protein>
    <recommendedName>
        <fullName evidence="9">Ribonuclease</fullName>
        <ecNumber evidence="9">3.1.26.4</ecNumber>
    </recommendedName>
</protein>
<dbReference type="EMBL" id="CP002501">
    <property type="protein sequence ID" value="AET40145.1"/>
    <property type="molecule type" value="Genomic_DNA"/>
</dbReference>
<dbReference type="GO" id="GO:0046872">
    <property type="term" value="F:metal ion binding"/>
    <property type="evidence" value="ECO:0007669"/>
    <property type="project" value="UniProtKB-KW"/>
</dbReference>
<dbReference type="GO" id="GO:0032299">
    <property type="term" value="C:ribonuclease H2 complex"/>
    <property type="evidence" value="ECO:0007669"/>
    <property type="project" value="EnsemblFungi"/>
</dbReference>
<dbReference type="InterPro" id="IPR012337">
    <property type="entry name" value="RNaseH-like_sf"/>
</dbReference>
<dbReference type="Gene3D" id="3.30.420.10">
    <property type="entry name" value="Ribonuclease H-like superfamily/Ribonuclease H"/>
    <property type="match status" value="1"/>
</dbReference>
<evidence type="ECO:0000256" key="6">
    <source>
        <dbReference type="ARBA" id="ARBA00022759"/>
    </source>
</evidence>
<dbReference type="HOGENOM" id="CLU_036532_0_1_1"/>
<dbReference type="InterPro" id="IPR004649">
    <property type="entry name" value="RNase_H2_suA"/>
</dbReference>
<evidence type="ECO:0000256" key="3">
    <source>
        <dbReference type="ARBA" id="ARBA00007058"/>
    </source>
</evidence>
<feature type="binding site" evidence="8">
    <location>
        <position position="154"/>
    </location>
    <ligand>
        <name>a divalent metal cation</name>
        <dbReference type="ChEBI" id="CHEBI:60240"/>
    </ligand>
</feature>
<dbReference type="KEGG" id="erc:Ecym_5390"/>
<evidence type="ECO:0000256" key="5">
    <source>
        <dbReference type="ARBA" id="ARBA00022723"/>
    </source>
</evidence>
<keyword evidence="6 8" id="KW-0255">Endonuclease</keyword>
<dbReference type="SUPFAM" id="SSF53098">
    <property type="entry name" value="Ribonuclease H-like"/>
    <property type="match status" value="1"/>
</dbReference>
<evidence type="ECO:0000313" key="11">
    <source>
        <dbReference type="EMBL" id="AET40145.1"/>
    </source>
</evidence>
<evidence type="ECO:0000259" key="10">
    <source>
        <dbReference type="PROSITE" id="PS51975"/>
    </source>
</evidence>
<reference evidence="11 12" key="1">
    <citation type="journal article" date="2011" name="G3 (Bethesda)">
        <title>Genome evolution in the Eremothecium clade of the Saccharomyces complex revealed by comparative genomics.</title>
        <authorList>
            <person name="Wendland J."/>
            <person name="Walther A."/>
        </authorList>
    </citation>
    <scope>NUCLEOTIDE SEQUENCE [LARGE SCALE GENOMIC DNA]</scope>
    <source>
        <strain evidence="12">CBS 270.75 / DBVPG 7215 / KCTC 17166 / NRRL Y-17582</strain>
    </source>
</reference>
<evidence type="ECO:0000256" key="9">
    <source>
        <dbReference type="RuleBase" id="RU003515"/>
    </source>
</evidence>
<dbReference type="GO" id="GO:0004523">
    <property type="term" value="F:RNA-DNA hybrid ribonuclease activity"/>
    <property type="evidence" value="ECO:0007669"/>
    <property type="project" value="UniProtKB-UniRule"/>
</dbReference>
<comment type="similarity">
    <text evidence="3">Belongs to the RNase HII family. Eukaryotic subfamily.</text>
</comment>
<dbReference type="InterPro" id="IPR036397">
    <property type="entry name" value="RNaseH_sf"/>
</dbReference>
<dbReference type="GO" id="GO:0005634">
    <property type="term" value="C:nucleus"/>
    <property type="evidence" value="ECO:0007669"/>
    <property type="project" value="EnsemblFungi"/>
</dbReference>
<dbReference type="STRING" id="931890.I6NDK3"/>
<dbReference type="GO" id="GO:1990516">
    <property type="term" value="P:ribonucleotide excision repair"/>
    <property type="evidence" value="ECO:0007669"/>
    <property type="project" value="EnsemblFungi"/>
</dbReference>
<dbReference type="RefSeq" id="XP_003646962.1">
    <property type="nucleotide sequence ID" value="XM_003646914.1"/>
</dbReference>
<keyword evidence="4 8" id="KW-0540">Nuclease</keyword>
<dbReference type="Proteomes" id="UP000006790">
    <property type="component" value="Chromosome 5"/>
</dbReference>
<dbReference type="PROSITE" id="PS51975">
    <property type="entry name" value="RNASE_H_2"/>
    <property type="match status" value="1"/>
</dbReference>
<gene>
    <name evidence="11" type="ordered locus">Ecym_5390</name>
</gene>
<comment type="cofactor">
    <cofactor evidence="8">
        <name>Mn(2+)</name>
        <dbReference type="ChEBI" id="CHEBI:29035"/>
    </cofactor>
    <cofactor evidence="8">
        <name>Mg(2+)</name>
        <dbReference type="ChEBI" id="CHEBI:18420"/>
    </cofactor>
    <text evidence="8">Manganese or magnesium. Binds 1 divalent metal ion per monomer in the absence of substrate. May bind a second metal ion after substrate binding.</text>
</comment>
<comment type="function">
    <text evidence="9">Endonuclease that specifically degrades the RNA of RNA-DNA hybrids.</text>
</comment>
<evidence type="ECO:0000313" key="12">
    <source>
        <dbReference type="Proteomes" id="UP000006790"/>
    </source>
</evidence>
<dbReference type="InParanoid" id="I6NDK3"/>
<dbReference type="GO" id="GO:0003723">
    <property type="term" value="F:RNA binding"/>
    <property type="evidence" value="ECO:0007669"/>
    <property type="project" value="UniProtKB-UniRule"/>
</dbReference>
<proteinExistence type="inferred from homology"/>
<evidence type="ECO:0000256" key="1">
    <source>
        <dbReference type="ARBA" id="ARBA00000077"/>
    </source>
</evidence>
<dbReference type="PANTHER" id="PTHR10954:SF7">
    <property type="entry name" value="RIBONUCLEASE H2 SUBUNIT A"/>
    <property type="match status" value="1"/>
</dbReference>
<feature type="domain" description="RNase H type-2" evidence="10">
    <location>
        <begin position="35"/>
        <end position="259"/>
    </location>
</feature>
<dbReference type="GeneID" id="11468473"/>
<keyword evidence="12" id="KW-1185">Reference proteome</keyword>
<dbReference type="InterPro" id="IPR024567">
    <property type="entry name" value="RNase_HII/HIII_dom"/>
</dbReference>
<name>I6NDK3_ERECY</name>
<dbReference type="FunFam" id="1.10.10.460:FF:000001">
    <property type="entry name" value="Ribonuclease"/>
    <property type="match status" value="1"/>
</dbReference>
<organism evidence="11 12">
    <name type="scientific">Eremothecium cymbalariae (strain CBS 270.75 / DBVPG 7215 / KCTC 17166 / NRRL Y-17582)</name>
    <name type="common">Yeast</name>
    <dbReference type="NCBI Taxonomy" id="931890"/>
    <lineage>
        <taxon>Eukaryota</taxon>
        <taxon>Fungi</taxon>
        <taxon>Dikarya</taxon>
        <taxon>Ascomycota</taxon>
        <taxon>Saccharomycotina</taxon>
        <taxon>Saccharomycetes</taxon>
        <taxon>Saccharomycetales</taxon>
        <taxon>Saccharomycetaceae</taxon>
        <taxon>Eremothecium</taxon>
    </lineage>
</organism>
<dbReference type="AlphaFoldDB" id="I6NDK3"/>